<keyword evidence="5" id="KW-1133">Transmembrane helix</keyword>
<reference evidence="8 9" key="1">
    <citation type="submission" date="2020-10" db="EMBL/GenBank/DDBJ databases">
        <title>Pygocentrus nattereri (red-bellied piranha) genome, fPygNat1, primary haplotype.</title>
        <authorList>
            <person name="Myers G."/>
            <person name="Meyer A."/>
            <person name="Karagic N."/>
            <person name="Pippel M."/>
            <person name="Winkler S."/>
            <person name="Tracey A."/>
            <person name="Wood J."/>
            <person name="Formenti G."/>
            <person name="Howe K."/>
            <person name="Fedrigo O."/>
            <person name="Jarvis E.D."/>
        </authorList>
    </citation>
    <scope>NUCLEOTIDE SEQUENCE [LARGE SCALE GENOMIC DNA]</scope>
</reference>
<dbReference type="GeneID" id="108443320"/>
<proteinExistence type="predicted"/>
<organism evidence="8 9">
    <name type="scientific">Pygocentrus nattereri</name>
    <name type="common">Red-bellied piranha</name>
    <dbReference type="NCBI Taxonomy" id="42514"/>
    <lineage>
        <taxon>Eukaryota</taxon>
        <taxon>Metazoa</taxon>
        <taxon>Chordata</taxon>
        <taxon>Craniata</taxon>
        <taxon>Vertebrata</taxon>
        <taxon>Euteleostomi</taxon>
        <taxon>Actinopterygii</taxon>
        <taxon>Neopterygii</taxon>
        <taxon>Teleostei</taxon>
        <taxon>Ostariophysi</taxon>
        <taxon>Characiformes</taxon>
        <taxon>Characoidei</taxon>
        <taxon>Pygocentrus</taxon>
    </lineage>
</organism>
<feature type="transmembrane region" description="Helical" evidence="5">
    <location>
        <begin position="168"/>
        <end position="193"/>
    </location>
</feature>
<dbReference type="SMART" id="SM00409">
    <property type="entry name" value="IG"/>
    <property type="match status" value="1"/>
</dbReference>
<dbReference type="OrthoDB" id="8885867at2759"/>
<dbReference type="PANTHER" id="PTHR12207">
    <property type="entry name" value="V-SET AND TRANSMEMBRANE DOMAIN-CONTAINING PROTEIN"/>
    <property type="match status" value="1"/>
</dbReference>
<dbReference type="Proteomes" id="UP001501920">
    <property type="component" value="Chromosome 5"/>
</dbReference>
<dbReference type="InterPro" id="IPR003599">
    <property type="entry name" value="Ig_sub"/>
</dbReference>
<keyword evidence="5" id="KW-0472">Membrane</keyword>
<feature type="region of interest" description="Disordered" evidence="4">
    <location>
        <begin position="219"/>
        <end position="262"/>
    </location>
</feature>
<dbReference type="InterPro" id="IPR036179">
    <property type="entry name" value="Ig-like_dom_sf"/>
</dbReference>
<name>A0A3B4BQI3_PYGNA</name>
<dbReference type="InterPro" id="IPR007110">
    <property type="entry name" value="Ig-like_dom"/>
</dbReference>
<evidence type="ECO:0000256" key="6">
    <source>
        <dbReference type="SAM" id="SignalP"/>
    </source>
</evidence>
<evidence type="ECO:0000256" key="1">
    <source>
        <dbReference type="ARBA" id="ARBA00022729"/>
    </source>
</evidence>
<keyword evidence="1 6" id="KW-0732">Signal</keyword>
<dbReference type="InterPro" id="IPR051102">
    <property type="entry name" value="IgSF_V-set/TM_domain"/>
</dbReference>
<reference evidence="8" key="2">
    <citation type="submission" date="2025-08" db="UniProtKB">
        <authorList>
            <consortium name="Ensembl"/>
        </authorList>
    </citation>
    <scope>IDENTIFICATION</scope>
</reference>
<dbReference type="GeneTree" id="ENSGT00390000008566"/>
<evidence type="ECO:0000256" key="5">
    <source>
        <dbReference type="SAM" id="Phobius"/>
    </source>
</evidence>
<keyword evidence="3" id="KW-0393">Immunoglobulin domain</keyword>
<feature type="chain" id="PRO_5017375394" description="Ig-like domain-containing protein" evidence="6">
    <location>
        <begin position="23"/>
        <end position="329"/>
    </location>
</feature>
<keyword evidence="5" id="KW-0812">Transmembrane</keyword>
<dbReference type="GO" id="GO:0016020">
    <property type="term" value="C:membrane"/>
    <property type="evidence" value="ECO:0007669"/>
    <property type="project" value="TreeGrafter"/>
</dbReference>
<dbReference type="STRING" id="42514.ENSPNAP00000000850"/>
<dbReference type="Ensembl" id="ENSPNAT00000013150.2">
    <property type="protein sequence ID" value="ENSPNAP00000000850.1"/>
    <property type="gene ID" value="ENSPNAG00000000450.2"/>
</dbReference>
<dbReference type="RefSeq" id="XP_017579387.1">
    <property type="nucleotide sequence ID" value="XM_017723898.2"/>
</dbReference>
<evidence type="ECO:0000256" key="2">
    <source>
        <dbReference type="ARBA" id="ARBA00023157"/>
    </source>
</evidence>
<feature type="signal peptide" evidence="6">
    <location>
        <begin position="1"/>
        <end position="22"/>
    </location>
</feature>
<dbReference type="InterPro" id="IPR013783">
    <property type="entry name" value="Ig-like_fold"/>
</dbReference>
<dbReference type="CTD" id="553443"/>
<dbReference type="SUPFAM" id="SSF48726">
    <property type="entry name" value="Immunoglobulin"/>
    <property type="match status" value="1"/>
</dbReference>
<dbReference type="PROSITE" id="PS50835">
    <property type="entry name" value="IG_LIKE"/>
    <property type="match status" value="1"/>
</dbReference>
<reference evidence="8" key="3">
    <citation type="submission" date="2025-09" db="UniProtKB">
        <authorList>
            <consortium name="Ensembl"/>
        </authorList>
    </citation>
    <scope>IDENTIFICATION</scope>
</reference>
<evidence type="ECO:0000256" key="4">
    <source>
        <dbReference type="SAM" id="MobiDB-lite"/>
    </source>
</evidence>
<dbReference type="PANTHER" id="PTHR12207:SF8">
    <property type="entry name" value="V-SET AND TRANSMEMBRANE DOMAIN-CONTAINING PROTEIN 4"/>
    <property type="match status" value="1"/>
</dbReference>
<evidence type="ECO:0000313" key="8">
    <source>
        <dbReference type="Ensembl" id="ENSPNAP00000000850.1"/>
    </source>
</evidence>
<feature type="compositionally biased region" description="Basic residues" evidence="4">
    <location>
        <begin position="230"/>
        <end position="240"/>
    </location>
</feature>
<accession>A0A3B4BQI3</accession>
<evidence type="ECO:0000259" key="7">
    <source>
        <dbReference type="PROSITE" id="PS50835"/>
    </source>
</evidence>
<dbReference type="OMA" id="LTCQYLH"/>
<dbReference type="FunFam" id="2.60.40.10:FF:001953">
    <property type="entry name" value="V-set and transmembrane domain containing 4b"/>
    <property type="match status" value="1"/>
</dbReference>
<evidence type="ECO:0000313" key="9">
    <source>
        <dbReference type="Proteomes" id="UP001501920"/>
    </source>
</evidence>
<keyword evidence="2" id="KW-1015">Disulfide bond</keyword>
<keyword evidence="9" id="KW-1185">Reference proteome</keyword>
<dbReference type="InterPro" id="IPR013106">
    <property type="entry name" value="Ig_V-set"/>
</dbReference>
<dbReference type="Gene3D" id="2.60.40.10">
    <property type="entry name" value="Immunoglobulins"/>
    <property type="match status" value="1"/>
</dbReference>
<sequence length="329" mass="36996">MKLSCVLIVLLTRAFVEELAEALNVTVTPGPVSMCLEGENITVSCLVSQRKRSSSVLVLRWIYFPTPEDEHLVVKMNFKKAKYYGNYSRSFGQPKFYLSEEEEGQIYSLLILNVTREDRGNYTCKVQEIRKHRNKWRSSSNGTGTMELRVHYIAASESTDDIWRLFQDLYLCAVLICSVGLLCLLLFAVVITCQHIQHKQRLKESYPLVKCSESSSGETVTSVASSSPGMHRKEKRHKASPKNVTVPPPEIPVKAPVPSKPRRTKLLKAQPRRTYVPRVADDSLTYAELELVKPVPEAKASSSGTAQLEPKANCTGTVYAQILFVEKQV</sequence>
<feature type="domain" description="Ig-like" evidence="7">
    <location>
        <begin position="23"/>
        <end position="149"/>
    </location>
</feature>
<dbReference type="AlphaFoldDB" id="A0A3B4BQI3"/>
<evidence type="ECO:0000256" key="3">
    <source>
        <dbReference type="ARBA" id="ARBA00023319"/>
    </source>
</evidence>
<dbReference type="Pfam" id="PF07686">
    <property type="entry name" value="V-set"/>
    <property type="match status" value="1"/>
</dbReference>
<protein>
    <recommendedName>
        <fullName evidence="7">Ig-like domain-containing protein</fullName>
    </recommendedName>
</protein>